<dbReference type="InterPro" id="IPR039536">
    <property type="entry name" value="TetR_C_Proteobacteria"/>
</dbReference>
<evidence type="ECO:0000256" key="5">
    <source>
        <dbReference type="SAM" id="MobiDB-lite"/>
    </source>
</evidence>
<keyword evidence="8" id="KW-1185">Reference proteome</keyword>
<dbReference type="Gene3D" id="1.10.357.10">
    <property type="entry name" value="Tetracycline Repressor, domain 2"/>
    <property type="match status" value="1"/>
</dbReference>
<dbReference type="SUPFAM" id="SSF46689">
    <property type="entry name" value="Homeodomain-like"/>
    <property type="match status" value="1"/>
</dbReference>
<dbReference type="PANTHER" id="PTHR30055">
    <property type="entry name" value="HTH-TYPE TRANSCRIPTIONAL REGULATOR RUTR"/>
    <property type="match status" value="1"/>
</dbReference>
<evidence type="ECO:0000256" key="3">
    <source>
        <dbReference type="ARBA" id="ARBA00023163"/>
    </source>
</evidence>
<keyword evidence="2 4" id="KW-0238">DNA-binding</keyword>
<accession>A0A2Z5G009</accession>
<gene>
    <name evidence="7" type="ORF">ACPOL_3072</name>
</gene>
<organism evidence="7 8">
    <name type="scientific">Acidisarcina polymorpha</name>
    <dbReference type="NCBI Taxonomy" id="2211140"/>
    <lineage>
        <taxon>Bacteria</taxon>
        <taxon>Pseudomonadati</taxon>
        <taxon>Acidobacteriota</taxon>
        <taxon>Terriglobia</taxon>
        <taxon>Terriglobales</taxon>
        <taxon>Acidobacteriaceae</taxon>
        <taxon>Acidisarcina</taxon>
    </lineage>
</organism>
<evidence type="ECO:0000313" key="7">
    <source>
        <dbReference type="EMBL" id="AXC12369.1"/>
    </source>
</evidence>
<dbReference type="PROSITE" id="PS50977">
    <property type="entry name" value="HTH_TETR_2"/>
    <property type="match status" value="1"/>
</dbReference>
<dbReference type="RefSeq" id="WP_161557356.1">
    <property type="nucleotide sequence ID" value="NZ_CP030840.1"/>
</dbReference>
<evidence type="ECO:0000256" key="1">
    <source>
        <dbReference type="ARBA" id="ARBA00023015"/>
    </source>
</evidence>
<reference evidence="7 8" key="1">
    <citation type="journal article" date="2018" name="Front. Microbiol.">
        <title>Hydrolytic Capabilities as a Key to Environmental Success: Chitinolytic and Cellulolytic Acidobacteria From Acidic Sub-arctic Soils and Boreal Peatlands.</title>
        <authorList>
            <person name="Belova S.E."/>
            <person name="Ravin N.V."/>
            <person name="Pankratov T.A."/>
            <person name="Rakitin A.L."/>
            <person name="Ivanova A.A."/>
            <person name="Beletsky A.V."/>
            <person name="Mardanov A.V."/>
            <person name="Sinninghe Damste J.S."/>
            <person name="Dedysh S.N."/>
        </authorList>
    </citation>
    <scope>NUCLEOTIDE SEQUENCE [LARGE SCALE GENOMIC DNA]</scope>
    <source>
        <strain evidence="7 8">SBC82</strain>
    </source>
</reference>
<protein>
    <submittedName>
        <fullName evidence="7">Transcriptional regulator, TetR family</fullName>
    </submittedName>
</protein>
<dbReference type="Proteomes" id="UP000253606">
    <property type="component" value="Chromosome"/>
</dbReference>
<sequence>MKRPKKALKRRHAGRPAASETDAHKELILDVATQVFLDKGFSAASMAEIAERAGASKGTLYALYPSKMELFIGLFRRRLAARISSSDREKMVLPDRPIEESLELIGMKFLSWVGSEEGSRWQRLVMSESERFPELGRLFWDSGPGIGARNLIQYLDAAAEKGFIEIRNAEEAANHFLGITLGVFYLRNSFGLPPIVTGDAQTRAWVRGAVAVYLDGYRTKLPTRSSKKRSVDGLSSRKGL</sequence>
<dbReference type="Pfam" id="PF00440">
    <property type="entry name" value="TetR_N"/>
    <property type="match status" value="1"/>
</dbReference>
<keyword evidence="3" id="KW-0804">Transcription</keyword>
<evidence type="ECO:0000256" key="2">
    <source>
        <dbReference type="ARBA" id="ARBA00023125"/>
    </source>
</evidence>
<dbReference type="Pfam" id="PF14246">
    <property type="entry name" value="TetR_C_7"/>
    <property type="match status" value="1"/>
</dbReference>
<dbReference type="InterPro" id="IPR001647">
    <property type="entry name" value="HTH_TetR"/>
</dbReference>
<dbReference type="EMBL" id="CP030840">
    <property type="protein sequence ID" value="AXC12369.1"/>
    <property type="molecule type" value="Genomic_DNA"/>
</dbReference>
<dbReference type="PANTHER" id="PTHR30055:SF146">
    <property type="entry name" value="HTH-TYPE TRANSCRIPTIONAL DUAL REGULATOR CECR"/>
    <property type="match status" value="1"/>
</dbReference>
<dbReference type="InterPro" id="IPR009057">
    <property type="entry name" value="Homeodomain-like_sf"/>
</dbReference>
<evidence type="ECO:0000256" key="4">
    <source>
        <dbReference type="PROSITE-ProRule" id="PRU00335"/>
    </source>
</evidence>
<dbReference type="GO" id="GO:0003700">
    <property type="term" value="F:DNA-binding transcription factor activity"/>
    <property type="evidence" value="ECO:0007669"/>
    <property type="project" value="TreeGrafter"/>
</dbReference>
<dbReference type="PRINTS" id="PR00455">
    <property type="entry name" value="HTHTETR"/>
</dbReference>
<proteinExistence type="predicted"/>
<evidence type="ECO:0000313" key="8">
    <source>
        <dbReference type="Proteomes" id="UP000253606"/>
    </source>
</evidence>
<evidence type="ECO:0000259" key="6">
    <source>
        <dbReference type="PROSITE" id="PS50977"/>
    </source>
</evidence>
<dbReference type="GO" id="GO:0000976">
    <property type="term" value="F:transcription cis-regulatory region binding"/>
    <property type="evidence" value="ECO:0007669"/>
    <property type="project" value="TreeGrafter"/>
</dbReference>
<dbReference type="FunFam" id="1.10.10.60:FF:000141">
    <property type="entry name" value="TetR family transcriptional regulator"/>
    <property type="match status" value="1"/>
</dbReference>
<feature type="domain" description="HTH tetR-type" evidence="6">
    <location>
        <begin position="22"/>
        <end position="82"/>
    </location>
</feature>
<keyword evidence="1" id="KW-0805">Transcription regulation</keyword>
<dbReference type="AlphaFoldDB" id="A0A2Z5G009"/>
<dbReference type="KEGG" id="abas:ACPOL_3072"/>
<feature type="compositionally biased region" description="Basic residues" evidence="5">
    <location>
        <begin position="1"/>
        <end position="14"/>
    </location>
</feature>
<feature type="DNA-binding region" description="H-T-H motif" evidence="4">
    <location>
        <begin position="45"/>
        <end position="64"/>
    </location>
</feature>
<dbReference type="Gene3D" id="1.10.10.60">
    <property type="entry name" value="Homeodomain-like"/>
    <property type="match status" value="1"/>
</dbReference>
<dbReference type="InterPro" id="IPR050109">
    <property type="entry name" value="HTH-type_TetR-like_transc_reg"/>
</dbReference>
<feature type="region of interest" description="Disordered" evidence="5">
    <location>
        <begin position="1"/>
        <end position="21"/>
    </location>
</feature>
<name>A0A2Z5G009_9BACT</name>